<accession>A0A2N3L3U8</accession>
<protein>
    <recommendedName>
        <fullName evidence="3">HK97 gp10 family phage protein</fullName>
    </recommendedName>
</protein>
<dbReference type="AlphaFoldDB" id="A0A2N3L3U8"/>
<evidence type="ECO:0008006" key="3">
    <source>
        <dbReference type="Google" id="ProtNLM"/>
    </source>
</evidence>
<name>A0A2N3L3U8_9PROT</name>
<dbReference type="EMBL" id="NXGX01000006">
    <property type="protein sequence ID" value="PKR57502.1"/>
    <property type="molecule type" value="Genomic_DNA"/>
</dbReference>
<reference evidence="1 2" key="1">
    <citation type="submission" date="2017-09" db="EMBL/GenBank/DDBJ databases">
        <title>Biodiversity and function of Thalassospira species in the particle-attached aromatic-hydrocarbon-degrading consortia from the surface seawater of the China South Sea.</title>
        <authorList>
            <person name="Dong C."/>
            <person name="Lai Q."/>
            <person name="Shao Z."/>
        </authorList>
    </citation>
    <scope>NUCLEOTIDE SEQUENCE [LARGE SCALE GENOMIC DNA]</scope>
    <source>
        <strain evidence="1 2">139Z-12</strain>
    </source>
</reference>
<gene>
    <name evidence="1" type="ORF">COO92_16305</name>
</gene>
<evidence type="ECO:0000313" key="1">
    <source>
        <dbReference type="EMBL" id="PKR57502.1"/>
    </source>
</evidence>
<dbReference type="InterPro" id="IPR010064">
    <property type="entry name" value="HK97-gp10_tail"/>
</dbReference>
<proteinExistence type="predicted"/>
<dbReference type="NCBIfam" id="TIGR01725">
    <property type="entry name" value="phge_HK97_gp10"/>
    <property type="match status" value="1"/>
</dbReference>
<dbReference type="Proteomes" id="UP000233332">
    <property type="component" value="Unassembled WGS sequence"/>
</dbReference>
<organism evidence="1 2">
    <name type="scientific">Thalassospira lohafexi</name>
    <dbReference type="NCBI Taxonomy" id="744227"/>
    <lineage>
        <taxon>Bacteria</taxon>
        <taxon>Pseudomonadati</taxon>
        <taxon>Pseudomonadota</taxon>
        <taxon>Alphaproteobacteria</taxon>
        <taxon>Rhodospirillales</taxon>
        <taxon>Thalassospiraceae</taxon>
        <taxon>Thalassospira</taxon>
    </lineage>
</organism>
<evidence type="ECO:0000313" key="2">
    <source>
        <dbReference type="Proteomes" id="UP000233332"/>
    </source>
</evidence>
<comment type="caution">
    <text evidence="1">The sequence shown here is derived from an EMBL/GenBank/DDBJ whole genome shotgun (WGS) entry which is preliminary data.</text>
</comment>
<dbReference type="RefSeq" id="WP_101303805.1">
    <property type="nucleotide sequence ID" value="NZ_NXGX01000006.1"/>
</dbReference>
<sequence length="139" mass="15736">MSRRRRAGLSGVNNFRKLLRRLPDDVGADVRTEIKESAELIEYDAKVLVHKDSGDLAAAISHKLGRDGLSAQIGFSSKWKRLWRAAGWRAFFEEFGTVRQRAHPFLFPAWERNRVGITKRIAASINRTLGRLSNYRGGG</sequence>
<keyword evidence="2" id="KW-1185">Reference proteome</keyword>